<dbReference type="EMBL" id="LASV01000470">
    <property type="protein sequence ID" value="KKA18303.1"/>
    <property type="molecule type" value="Genomic_DNA"/>
</dbReference>
<evidence type="ECO:0000313" key="2">
    <source>
        <dbReference type="Proteomes" id="UP000053958"/>
    </source>
</evidence>
<protein>
    <submittedName>
        <fullName evidence="1">Uncharacterized protein</fullName>
    </submittedName>
</protein>
<evidence type="ECO:0000313" key="1">
    <source>
        <dbReference type="EMBL" id="KKA18303.1"/>
    </source>
</evidence>
<sequence length="157" mass="18393">MNFIRPEKHFKFRKDIISAAGRRPVDKNIHPGFSPLSLSSRKTVLQRENPLALTVRNKIINSNQGKITYNWKLPYSTIHRYIAQSDQERIFYFYFPIELELESCIKCKQAMHVFVQQKHAKAHIILKRFLSSWPGGHHGYSSLDSRTDAQHRLNGYP</sequence>
<dbReference type="AlphaFoldDB" id="A0A0F4YL36"/>
<accession>A0A0F4YL36</accession>
<organism evidence="1 2">
    <name type="scientific">Rasamsonia emersonii (strain ATCC 16479 / CBS 393.64 / IMI 116815)</name>
    <dbReference type="NCBI Taxonomy" id="1408163"/>
    <lineage>
        <taxon>Eukaryota</taxon>
        <taxon>Fungi</taxon>
        <taxon>Dikarya</taxon>
        <taxon>Ascomycota</taxon>
        <taxon>Pezizomycotina</taxon>
        <taxon>Eurotiomycetes</taxon>
        <taxon>Eurotiomycetidae</taxon>
        <taxon>Eurotiales</taxon>
        <taxon>Trichocomaceae</taxon>
        <taxon>Rasamsonia</taxon>
    </lineage>
</organism>
<dbReference type="GeneID" id="25320008"/>
<dbReference type="Proteomes" id="UP000053958">
    <property type="component" value="Unassembled WGS sequence"/>
</dbReference>
<name>A0A0F4YL36_RASE3</name>
<gene>
    <name evidence="1" type="ORF">T310_7742</name>
</gene>
<comment type="caution">
    <text evidence="1">The sequence shown here is derived from an EMBL/GenBank/DDBJ whole genome shotgun (WGS) entry which is preliminary data.</text>
</comment>
<reference evidence="1 2" key="1">
    <citation type="submission" date="2015-04" db="EMBL/GenBank/DDBJ databases">
        <authorList>
            <person name="Heijne W.H."/>
            <person name="Fedorova N.D."/>
            <person name="Nierman W.C."/>
            <person name="Vollebregt A.W."/>
            <person name="Zhao Z."/>
            <person name="Wu L."/>
            <person name="Kumar M."/>
            <person name="Stam H."/>
            <person name="van den Berg M.A."/>
            <person name="Pel H.J."/>
        </authorList>
    </citation>
    <scope>NUCLEOTIDE SEQUENCE [LARGE SCALE GENOMIC DNA]</scope>
    <source>
        <strain evidence="1 2">CBS 393.64</strain>
    </source>
</reference>
<keyword evidence="2" id="KW-1185">Reference proteome</keyword>
<proteinExistence type="predicted"/>
<dbReference type="RefSeq" id="XP_013324915.1">
    <property type="nucleotide sequence ID" value="XM_013469461.1"/>
</dbReference>